<evidence type="ECO:0000256" key="8">
    <source>
        <dbReference type="ARBA" id="ARBA00048270"/>
    </source>
</evidence>
<dbReference type="SUPFAM" id="SSF52374">
    <property type="entry name" value="Nucleotidylyl transferase"/>
    <property type="match status" value="1"/>
</dbReference>
<keyword evidence="6 9" id="KW-0648">Protein biosynthesis</keyword>
<comment type="subunit">
    <text evidence="9">Monomer.</text>
</comment>
<dbReference type="Gene3D" id="2.40.240.10">
    <property type="entry name" value="Ribosomal Protein L25, Chain P"/>
    <property type="match status" value="2"/>
</dbReference>
<evidence type="ECO:0000259" key="13">
    <source>
        <dbReference type="Pfam" id="PF20974"/>
    </source>
</evidence>
<evidence type="ECO:0000256" key="1">
    <source>
        <dbReference type="ARBA" id="ARBA00005594"/>
    </source>
</evidence>
<comment type="similarity">
    <text evidence="1 9 10">Belongs to the class-I aminoacyl-tRNA synthetase family.</text>
</comment>
<feature type="domain" description="Glutamyl/glutaminyl-tRNA synthetase class Ib catalytic" evidence="11">
    <location>
        <begin position="28"/>
        <end position="337"/>
    </location>
</feature>
<feature type="binding site" evidence="9">
    <location>
        <begin position="261"/>
        <end position="262"/>
    </location>
    <ligand>
        <name>ATP</name>
        <dbReference type="ChEBI" id="CHEBI:30616"/>
    </ligand>
</feature>
<dbReference type="Pfam" id="PF20974">
    <property type="entry name" value="tRNA-synt_1c_C2"/>
    <property type="match status" value="1"/>
</dbReference>
<dbReference type="PROSITE" id="PS00178">
    <property type="entry name" value="AA_TRNA_LIGASE_I"/>
    <property type="match status" value="1"/>
</dbReference>
<feature type="binding site" evidence="9">
    <location>
        <begin position="35"/>
        <end position="37"/>
    </location>
    <ligand>
        <name>ATP</name>
        <dbReference type="ChEBI" id="CHEBI:30616"/>
    </ligand>
</feature>
<dbReference type="FunFam" id="1.10.1160.10:FF:000001">
    <property type="entry name" value="Glutamine--tRNA ligase"/>
    <property type="match status" value="1"/>
</dbReference>
<evidence type="ECO:0000256" key="3">
    <source>
        <dbReference type="ARBA" id="ARBA00022598"/>
    </source>
</evidence>
<evidence type="ECO:0000256" key="5">
    <source>
        <dbReference type="ARBA" id="ARBA00022840"/>
    </source>
</evidence>
<dbReference type="Pfam" id="PF00749">
    <property type="entry name" value="tRNA-synt_1c"/>
    <property type="match status" value="1"/>
</dbReference>
<gene>
    <name evidence="9 14" type="primary">glnS</name>
    <name evidence="14" type="ORF">EPA86_12415</name>
</gene>
<sequence>MSDTESRPTNFIRQIIDADLASGKHTSVQTRFPPEPNGYLHIGHAKAICLNFGIAQDYNGLCNLRFDDTNPEKEDIDYVNAIQKDVQWLGFEWAGDIHYSSDYFEQLHGYAVELIEKGLAYVCFLNADETREYRGTLNKPGKNSPYRDTSVEENLALFEKMKNGEFEEGICALRAKIDMSSSFMCMRDPIIYRVRFAHHHQTGDKWCIYPMYDFTHCLSDAIEKITHSICTLEFQDNRRLYDWVIENVSVPAVPRQYEFSRLNLEYTLMSKRKLNTLVEENLVNGWDDPRMPTIAAFRRRGYTPSSLREFAKRIGVTKMDNTVEMSVLEACIREDLNDNAPRAMAVLDPIKLVIENYPEGKTEELTVKNHPSDESQGSRIVPFSSTLLIEAEDFKEEANKKYKRLVLGKAVRLRGAYVVTATRCDKDEQGNITTVYCNYDAETLGKNPTDGTKPKGVIHWVDAEKSLDATVRLYDRLFTVPNPAGADDFHSVINSDSLITIENARVEPALQNAQPEHAYQFERQGYFCLDNAIEKQGKLVFNRTVGLRDTWAKISG</sequence>
<feature type="binding site" evidence="9">
    <location>
        <position position="67"/>
    </location>
    <ligand>
        <name>L-glutamine</name>
        <dbReference type="ChEBI" id="CHEBI:58359"/>
    </ligand>
</feature>
<dbReference type="Gene3D" id="3.40.50.620">
    <property type="entry name" value="HUPs"/>
    <property type="match status" value="1"/>
</dbReference>
<comment type="caution">
    <text evidence="9">Lacks conserved residue(s) required for the propagation of feature annotation.</text>
</comment>
<dbReference type="InterPro" id="IPR020058">
    <property type="entry name" value="Glu/Gln-tRNA-synth_Ib_cat-dom"/>
</dbReference>
<dbReference type="InterPro" id="IPR004514">
    <property type="entry name" value="Gln-tRNA-synth"/>
</dbReference>
<dbReference type="GO" id="GO:0005524">
    <property type="term" value="F:ATP binding"/>
    <property type="evidence" value="ECO:0007669"/>
    <property type="project" value="UniProtKB-UniRule"/>
</dbReference>
<dbReference type="InterPro" id="IPR014729">
    <property type="entry name" value="Rossmann-like_a/b/a_fold"/>
</dbReference>
<dbReference type="EMBL" id="SAWY01000027">
    <property type="protein sequence ID" value="TPH13914.1"/>
    <property type="molecule type" value="Genomic_DNA"/>
</dbReference>
<feature type="binding site" evidence="9">
    <location>
        <begin position="41"/>
        <end position="47"/>
    </location>
    <ligand>
        <name>ATP</name>
        <dbReference type="ChEBI" id="CHEBI:30616"/>
    </ligand>
</feature>
<dbReference type="FunFam" id="2.40.240.10:FF:000001">
    <property type="entry name" value="Glutamine--tRNA ligase"/>
    <property type="match status" value="1"/>
</dbReference>
<dbReference type="NCBIfam" id="NF011291">
    <property type="entry name" value="PRK14703.1"/>
    <property type="match status" value="1"/>
</dbReference>
<evidence type="ECO:0000256" key="10">
    <source>
        <dbReference type="RuleBase" id="RU363037"/>
    </source>
</evidence>
<dbReference type="InterPro" id="IPR001412">
    <property type="entry name" value="aa-tRNA-synth_I_CS"/>
</dbReference>
<dbReference type="Proteomes" id="UP000315303">
    <property type="component" value="Unassembled WGS sequence"/>
</dbReference>
<evidence type="ECO:0000256" key="7">
    <source>
        <dbReference type="ARBA" id="ARBA00023146"/>
    </source>
</evidence>
<keyword evidence="7 9" id="KW-0030">Aminoacyl-tRNA synthetase</keyword>
<dbReference type="PANTHER" id="PTHR43097">
    <property type="entry name" value="GLUTAMINE-TRNA LIGASE"/>
    <property type="match status" value="1"/>
</dbReference>
<dbReference type="InterPro" id="IPR022861">
    <property type="entry name" value="Gln_tRNA_ligase_bac"/>
</dbReference>
<proteinExistence type="inferred from homology"/>
<keyword evidence="4 9" id="KW-0547">Nucleotide-binding</keyword>
<dbReference type="Pfam" id="PF03950">
    <property type="entry name" value="tRNA-synt_1c_C"/>
    <property type="match status" value="1"/>
</dbReference>
<dbReference type="InterPro" id="IPR020059">
    <property type="entry name" value="Glu/Gln-tRNA-synth_Ib_codon-bd"/>
</dbReference>
<evidence type="ECO:0000259" key="11">
    <source>
        <dbReference type="Pfam" id="PF00749"/>
    </source>
</evidence>
<comment type="caution">
    <text evidence="14">The sequence shown here is derived from an EMBL/GenBank/DDBJ whole genome shotgun (WGS) entry which is preliminary data.</text>
</comment>
<comment type="catalytic activity">
    <reaction evidence="8 9">
        <text>tRNA(Gln) + L-glutamine + ATP = L-glutaminyl-tRNA(Gln) + AMP + diphosphate</text>
        <dbReference type="Rhea" id="RHEA:20121"/>
        <dbReference type="Rhea" id="RHEA-COMP:9662"/>
        <dbReference type="Rhea" id="RHEA-COMP:9681"/>
        <dbReference type="ChEBI" id="CHEBI:30616"/>
        <dbReference type="ChEBI" id="CHEBI:33019"/>
        <dbReference type="ChEBI" id="CHEBI:58359"/>
        <dbReference type="ChEBI" id="CHEBI:78442"/>
        <dbReference type="ChEBI" id="CHEBI:78521"/>
        <dbReference type="ChEBI" id="CHEBI:456215"/>
        <dbReference type="EC" id="6.1.1.18"/>
    </reaction>
</comment>
<keyword evidence="15" id="KW-1185">Reference proteome</keyword>
<feature type="short sequence motif" description="'KMSKS' region" evidence="9">
    <location>
        <begin position="268"/>
        <end position="272"/>
    </location>
</feature>
<feature type="binding site" evidence="9">
    <location>
        <position position="231"/>
    </location>
    <ligand>
        <name>ATP</name>
        <dbReference type="ChEBI" id="CHEBI:30616"/>
    </ligand>
</feature>
<dbReference type="SUPFAM" id="SSF50715">
    <property type="entry name" value="Ribosomal protein L25-like"/>
    <property type="match status" value="1"/>
</dbReference>
<dbReference type="FunFam" id="3.90.800.10:FF:000001">
    <property type="entry name" value="Glutamine--tRNA ligase"/>
    <property type="match status" value="1"/>
</dbReference>
<evidence type="ECO:0000256" key="6">
    <source>
        <dbReference type="ARBA" id="ARBA00022917"/>
    </source>
</evidence>
<feature type="binding site" evidence="9">
    <location>
        <position position="212"/>
    </location>
    <ligand>
        <name>L-glutamine</name>
        <dbReference type="ChEBI" id="CHEBI:58359"/>
    </ligand>
</feature>
<evidence type="ECO:0000256" key="9">
    <source>
        <dbReference type="HAMAP-Rule" id="MF_00126"/>
    </source>
</evidence>
<keyword evidence="5 9" id="KW-0067">ATP-binding</keyword>
<dbReference type="NCBIfam" id="TIGR00440">
    <property type="entry name" value="glnS"/>
    <property type="match status" value="1"/>
</dbReference>
<dbReference type="RefSeq" id="WP_140604056.1">
    <property type="nucleotide sequence ID" value="NZ_SAWY01000027.1"/>
</dbReference>
<reference evidence="14 15" key="1">
    <citation type="submission" date="2019-01" db="EMBL/GenBank/DDBJ databases">
        <title>Litorilituus lipolytica sp. nov., isolated from intertidal sand of the Yellow Sea in China.</title>
        <authorList>
            <person name="Liu A."/>
        </authorList>
    </citation>
    <scope>NUCLEOTIDE SEQUENCE [LARGE SCALE GENOMIC DNA]</scope>
    <source>
        <strain evidence="14 15">RZ04</strain>
    </source>
</reference>
<dbReference type="Gene3D" id="1.10.1160.10">
    <property type="entry name" value="Glutamyl-trna Synthetase, Domain 2"/>
    <property type="match status" value="1"/>
</dbReference>
<dbReference type="Gene3D" id="3.90.800.10">
    <property type="entry name" value="Glutamyl-tRNA Synthetase, Domain 3"/>
    <property type="match status" value="1"/>
</dbReference>
<dbReference type="InterPro" id="IPR049437">
    <property type="entry name" value="tRNA-synt_1c_C2"/>
</dbReference>
<dbReference type="OrthoDB" id="9801560at2"/>
<dbReference type="AlphaFoldDB" id="A0A502KRU2"/>
<dbReference type="InterPro" id="IPR000924">
    <property type="entry name" value="Glu/Gln-tRNA-synth"/>
</dbReference>
<name>A0A502KRU2_9GAMM</name>
<keyword evidence="2 9" id="KW-0963">Cytoplasm</keyword>
<dbReference type="GO" id="GO:0006425">
    <property type="term" value="P:glutaminyl-tRNA aminoacylation"/>
    <property type="evidence" value="ECO:0007669"/>
    <property type="project" value="UniProtKB-UniRule"/>
</dbReference>
<dbReference type="HAMAP" id="MF_00126">
    <property type="entry name" value="Gln_tRNA_synth"/>
    <property type="match status" value="1"/>
</dbReference>
<dbReference type="PANTHER" id="PTHR43097:SF5">
    <property type="entry name" value="GLUTAMATE--TRNA LIGASE"/>
    <property type="match status" value="1"/>
</dbReference>
<feature type="domain" description="tRNA synthetases class I (E and Q) anti-codon binding" evidence="13">
    <location>
        <begin position="457"/>
        <end position="530"/>
    </location>
</feature>
<dbReference type="InterPro" id="IPR050132">
    <property type="entry name" value="Gln/Glu-tRNA_Ligase"/>
</dbReference>
<dbReference type="GO" id="GO:0005829">
    <property type="term" value="C:cytosol"/>
    <property type="evidence" value="ECO:0007669"/>
    <property type="project" value="TreeGrafter"/>
</dbReference>
<keyword evidence="3 9" id="KW-0436">Ligase</keyword>
<feature type="domain" description="Glutamyl/glutaminyl-tRNA synthetase class Ib anti-codon binding" evidence="12">
    <location>
        <begin position="340"/>
        <end position="440"/>
    </location>
</feature>
<organism evidence="14 15">
    <name type="scientific">Litorilituus lipolyticus</name>
    <dbReference type="NCBI Taxonomy" id="2491017"/>
    <lineage>
        <taxon>Bacteria</taxon>
        <taxon>Pseudomonadati</taxon>
        <taxon>Pseudomonadota</taxon>
        <taxon>Gammaproteobacteria</taxon>
        <taxon>Alteromonadales</taxon>
        <taxon>Colwelliaceae</taxon>
        <taxon>Litorilituus</taxon>
    </lineage>
</organism>
<dbReference type="InterPro" id="IPR020056">
    <property type="entry name" value="Rbsml_bL25/Gln-tRNA_synth_N"/>
</dbReference>
<dbReference type="InterPro" id="IPR020061">
    <property type="entry name" value="Glu_tRNA_lig_a-bdl"/>
</dbReference>
<dbReference type="CDD" id="cd00807">
    <property type="entry name" value="GlnRS_core"/>
    <property type="match status" value="1"/>
</dbReference>
<dbReference type="FunFam" id="3.40.50.620:FF:000037">
    <property type="entry name" value="Glutamine--tRNA ligase cytoplasmic"/>
    <property type="match status" value="1"/>
</dbReference>
<accession>A0A502KRU2</accession>
<dbReference type="EC" id="6.1.1.18" evidence="9"/>
<evidence type="ECO:0000313" key="14">
    <source>
        <dbReference type="EMBL" id="TPH13914.1"/>
    </source>
</evidence>
<evidence type="ECO:0000313" key="15">
    <source>
        <dbReference type="Proteomes" id="UP000315303"/>
    </source>
</evidence>
<dbReference type="GO" id="GO:0004819">
    <property type="term" value="F:glutamine-tRNA ligase activity"/>
    <property type="evidence" value="ECO:0007669"/>
    <property type="project" value="UniProtKB-UniRule"/>
</dbReference>
<dbReference type="GO" id="GO:0006424">
    <property type="term" value="P:glutamyl-tRNA aminoacylation"/>
    <property type="evidence" value="ECO:0007669"/>
    <property type="project" value="UniProtKB-UniRule"/>
</dbReference>
<dbReference type="InterPro" id="IPR011035">
    <property type="entry name" value="Ribosomal_bL25/Gln-tRNA_synth"/>
</dbReference>
<evidence type="ECO:0000259" key="12">
    <source>
        <dbReference type="Pfam" id="PF03950"/>
    </source>
</evidence>
<comment type="subcellular location">
    <subcellularLocation>
        <location evidence="9">Cytoplasm</location>
    </subcellularLocation>
</comment>
<evidence type="ECO:0000256" key="2">
    <source>
        <dbReference type="ARBA" id="ARBA00022490"/>
    </source>
</evidence>
<protein>
    <recommendedName>
        <fullName evidence="9">Glutamine--tRNA ligase</fullName>
        <ecNumber evidence="9">6.1.1.18</ecNumber>
    </recommendedName>
    <alternativeName>
        <fullName evidence="9">Glutaminyl-tRNA synthetase</fullName>
        <shortName evidence="9">GlnRS</shortName>
    </alternativeName>
</protein>
<dbReference type="PRINTS" id="PR00987">
    <property type="entry name" value="TRNASYNTHGLU"/>
</dbReference>
<feature type="binding site" evidence="9">
    <location>
        <begin position="269"/>
        <end position="271"/>
    </location>
    <ligand>
        <name>ATP</name>
        <dbReference type="ChEBI" id="CHEBI:30616"/>
    </ligand>
</feature>
<feature type="short sequence motif" description="'HIGH' region" evidence="9">
    <location>
        <begin position="34"/>
        <end position="44"/>
    </location>
</feature>
<evidence type="ECO:0000256" key="4">
    <source>
        <dbReference type="ARBA" id="ARBA00022741"/>
    </source>
</evidence>